<dbReference type="PANTHER" id="PTHR46558:SF13">
    <property type="entry name" value="HTH-TYPE TRANSCRIPTIONAL REGULATOR IMMR"/>
    <property type="match status" value="1"/>
</dbReference>
<sequence length="123" mass="14094">MSLGTKLKQLRQDKNWSQADAAYRLDISQPPYNKWETDQTKPNIDKLGKIAEVFETDIYELLENISTINFPNANFEGTSYVVSAESTINMQSPELIESILKNQEQISKLIESQNKLIESLLKK</sequence>
<dbReference type="Gene3D" id="1.10.260.40">
    <property type="entry name" value="lambda repressor-like DNA-binding domains"/>
    <property type="match status" value="1"/>
</dbReference>
<dbReference type="RefSeq" id="WP_309522339.1">
    <property type="nucleotide sequence ID" value="NZ_JAVIXS010000009.1"/>
</dbReference>
<organism evidence="3 4">
    <name type="scientific">Chryseobacterium metallicongregator</name>
    <dbReference type="NCBI Taxonomy" id="3073042"/>
    <lineage>
        <taxon>Bacteria</taxon>
        <taxon>Pseudomonadati</taxon>
        <taxon>Bacteroidota</taxon>
        <taxon>Flavobacteriia</taxon>
        <taxon>Flavobacteriales</taxon>
        <taxon>Weeksellaceae</taxon>
        <taxon>Chryseobacterium group</taxon>
        <taxon>Chryseobacterium</taxon>
    </lineage>
</organism>
<dbReference type="PANTHER" id="PTHR46558">
    <property type="entry name" value="TRACRIPTIONAL REGULATORY PROTEIN-RELATED-RELATED"/>
    <property type="match status" value="1"/>
</dbReference>
<evidence type="ECO:0000313" key="4">
    <source>
        <dbReference type="Proteomes" id="UP001260959"/>
    </source>
</evidence>
<feature type="domain" description="HTH cro/C1-type" evidence="2">
    <location>
        <begin position="7"/>
        <end position="61"/>
    </location>
</feature>
<evidence type="ECO:0000256" key="1">
    <source>
        <dbReference type="ARBA" id="ARBA00023125"/>
    </source>
</evidence>
<protein>
    <submittedName>
        <fullName evidence="3">Helix-turn-helix domain-containing protein</fullName>
    </submittedName>
</protein>
<reference evidence="3 4" key="1">
    <citation type="submission" date="2023-08" db="EMBL/GenBank/DDBJ databases">
        <authorList>
            <person name="Maltman C."/>
        </authorList>
    </citation>
    <scope>NUCLEOTIDE SEQUENCE [LARGE SCALE GENOMIC DNA]</scope>
    <source>
        <strain evidence="3 4">ES2</strain>
    </source>
</reference>
<proteinExistence type="predicted"/>
<dbReference type="SMART" id="SM00530">
    <property type="entry name" value="HTH_XRE"/>
    <property type="match status" value="1"/>
</dbReference>
<dbReference type="Proteomes" id="UP001260959">
    <property type="component" value="Unassembled WGS sequence"/>
</dbReference>
<dbReference type="SUPFAM" id="SSF47413">
    <property type="entry name" value="lambda repressor-like DNA-binding domains"/>
    <property type="match status" value="1"/>
</dbReference>
<keyword evidence="4" id="KW-1185">Reference proteome</keyword>
<dbReference type="InterPro" id="IPR001387">
    <property type="entry name" value="Cro/C1-type_HTH"/>
</dbReference>
<name>A0ABU1E6F7_9FLAO</name>
<gene>
    <name evidence="3" type="ORF">REB14_12510</name>
</gene>
<dbReference type="PROSITE" id="PS50943">
    <property type="entry name" value="HTH_CROC1"/>
    <property type="match status" value="1"/>
</dbReference>
<comment type="caution">
    <text evidence="3">The sequence shown here is derived from an EMBL/GenBank/DDBJ whole genome shotgun (WGS) entry which is preliminary data.</text>
</comment>
<dbReference type="InterPro" id="IPR010982">
    <property type="entry name" value="Lambda_DNA-bd_dom_sf"/>
</dbReference>
<dbReference type="Pfam" id="PF01381">
    <property type="entry name" value="HTH_3"/>
    <property type="match status" value="1"/>
</dbReference>
<dbReference type="CDD" id="cd00093">
    <property type="entry name" value="HTH_XRE"/>
    <property type="match status" value="1"/>
</dbReference>
<evidence type="ECO:0000313" key="3">
    <source>
        <dbReference type="EMBL" id="MDR4952997.1"/>
    </source>
</evidence>
<dbReference type="EMBL" id="JAVIXS010000009">
    <property type="protein sequence ID" value="MDR4952997.1"/>
    <property type="molecule type" value="Genomic_DNA"/>
</dbReference>
<keyword evidence="1" id="KW-0238">DNA-binding</keyword>
<evidence type="ECO:0000259" key="2">
    <source>
        <dbReference type="PROSITE" id="PS50943"/>
    </source>
</evidence>
<accession>A0ABU1E6F7</accession>